<dbReference type="SMART" id="SM00066">
    <property type="entry name" value="GAL4"/>
    <property type="match status" value="1"/>
</dbReference>
<dbReference type="GO" id="GO:0006351">
    <property type="term" value="P:DNA-templated transcription"/>
    <property type="evidence" value="ECO:0007669"/>
    <property type="project" value="InterPro"/>
</dbReference>
<dbReference type="PROSITE" id="PS50048">
    <property type="entry name" value="ZN2_CY6_FUNGAL_2"/>
    <property type="match status" value="1"/>
</dbReference>
<keyword evidence="2" id="KW-0479">Metal-binding</keyword>
<evidence type="ECO:0000256" key="3">
    <source>
        <dbReference type="ARBA" id="ARBA00023125"/>
    </source>
</evidence>
<dbReference type="InterPro" id="IPR050987">
    <property type="entry name" value="AtrR-like"/>
</dbReference>
<dbReference type="InterPro" id="IPR007219">
    <property type="entry name" value="XnlR_reg_dom"/>
</dbReference>
<accession>A0A1E4RKD1</accession>
<evidence type="ECO:0000256" key="1">
    <source>
        <dbReference type="ARBA" id="ARBA00004123"/>
    </source>
</evidence>
<dbReference type="Pfam" id="PF04082">
    <property type="entry name" value="Fungal_trans"/>
    <property type="match status" value="1"/>
</dbReference>
<feature type="domain" description="Zn(2)-C6 fungal-type" evidence="5">
    <location>
        <begin position="18"/>
        <end position="47"/>
    </location>
</feature>
<dbReference type="STRING" id="984485.A0A1E4RKD1"/>
<dbReference type="GO" id="GO:0003677">
    <property type="term" value="F:DNA binding"/>
    <property type="evidence" value="ECO:0007669"/>
    <property type="project" value="UniProtKB-KW"/>
</dbReference>
<dbReference type="OrthoDB" id="3364175at2759"/>
<keyword evidence="7" id="KW-1185">Reference proteome</keyword>
<dbReference type="Pfam" id="PF00172">
    <property type="entry name" value="Zn_clus"/>
    <property type="match status" value="1"/>
</dbReference>
<evidence type="ECO:0000256" key="4">
    <source>
        <dbReference type="ARBA" id="ARBA00023242"/>
    </source>
</evidence>
<dbReference type="GeneID" id="30997800"/>
<sequence length="747" mass="86005">MTEKKITFVDRKKKVSRACDYCKRRKFKCTGNATCKKCLKDGKECTFNIVDHRTIKRERIAKQRKGEEILLIDQNAIKPELVEEKREEIRLNNARQSNLKREQVVLPSFQETLDMIKNQISSSNSISNSSIIDRSTPQGSSLMNANSLFSPIPSNDSSKPIYSRSTTTDFPSMLNEFPNGFSGLGLQGLEFTSNFNNLLNNKTESERITLLELDNEGSLHYNALGNCSSVLLETKKIFNAILGKAKFDTLQSTNPVDKPIDVEAIPLAEIPDGNACFKLYKGYTKTISWQFYMFDEGEFSQTIENVINGSKNIKEKILVYLVLGVAQRMDDYEKGVLGSDKSVDYIKSALHLRNFLTDNDDLWLIQYYYLQSIYYLVTHKFQTSWVFLTHAIEHAQRLNIHKKPRKGSKKVDPKHHIKLFRSLYFSDCIFSMAVGKSMLFNDEECDGFNPYEKSLEISKFKKTFPIKDGKPNYVANPDKDDDFRMKWDFHKFQVIHILGKILKTCYHNSKIDLDNIKKLAIELKEWFVNLPPDLLVENTSTDTSEDEVKHRYACIYINSFHIHAISVLSRPFLIYEKACQINDLKEEYQNLISKELIHEYKQASIKSSALMIIAIICSESNQSYRTFLTNFKVNCALNSCLTLITCLIDDLNSQLLNLIKYGLLLLKTSTDVLPPAKFFVSILEEMVSEISDHHLNIQNENFFQDLEILDLPSLQGDIFPEVDHIRWIETQNDFVPNQIAALPTNYQ</sequence>
<comment type="subcellular location">
    <subcellularLocation>
        <location evidence="1">Nucleus</location>
    </subcellularLocation>
</comment>
<dbReference type="Gene3D" id="4.10.240.10">
    <property type="entry name" value="Zn(2)-C6 fungal-type DNA-binding domain"/>
    <property type="match status" value="1"/>
</dbReference>
<evidence type="ECO:0000313" key="7">
    <source>
        <dbReference type="Proteomes" id="UP000095085"/>
    </source>
</evidence>
<reference evidence="7" key="1">
    <citation type="submission" date="2016-05" db="EMBL/GenBank/DDBJ databases">
        <title>Comparative genomics of biotechnologically important yeasts.</title>
        <authorList>
            <consortium name="DOE Joint Genome Institute"/>
            <person name="Riley R."/>
            <person name="Haridas S."/>
            <person name="Wolfe K.H."/>
            <person name="Lopes M.R."/>
            <person name="Hittinger C.T."/>
            <person name="Goker M."/>
            <person name="Salamov A."/>
            <person name="Wisecaver J."/>
            <person name="Long T.M."/>
            <person name="Aerts A.L."/>
            <person name="Barry K."/>
            <person name="Choi C."/>
            <person name="Clum A."/>
            <person name="Coughlan A.Y."/>
            <person name="Deshpande S."/>
            <person name="Douglass A.P."/>
            <person name="Hanson S.J."/>
            <person name="Klenk H.-P."/>
            <person name="Labutti K."/>
            <person name="Lapidus A."/>
            <person name="Lindquist E."/>
            <person name="Lipzen A."/>
            <person name="Meier-Kolthoff J.P."/>
            <person name="Ohm R.A."/>
            <person name="Otillar R.P."/>
            <person name="Pangilinan J."/>
            <person name="Peng Y."/>
            <person name="Rokas A."/>
            <person name="Rosa C.A."/>
            <person name="Scheuner C."/>
            <person name="Sibirny A.A."/>
            <person name="Slot J.C."/>
            <person name="Stielow J.B."/>
            <person name="Sun H."/>
            <person name="Kurtzman C.P."/>
            <person name="Blackwell M."/>
            <person name="Grigoriev I.V."/>
            <person name="Jeffries T.W."/>
        </authorList>
    </citation>
    <scope>NUCLEOTIDE SEQUENCE [LARGE SCALE GENOMIC DNA]</scope>
    <source>
        <strain evidence="7">NRRL Y-1933</strain>
    </source>
</reference>
<dbReference type="EMBL" id="KV454540">
    <property type="protein sequence ID" value="ODV67696.1"/>
    <property type="molecule type" value="Genomic_DNA"/>
</dbReference>
<keyword evidence="3" id="KW-0238">DNA-binding</keyword>
<keyword evidence="4" id="KW-0539">Nucleus</keyword>
<dbReference type="GO" id="GO:0008270">
    <property type="term" value="F:zinc ion binding"/>
    <property type="evidence" value="ECO:0007669"/>
    <property type="project" value="InterPro"/>
</dbReference>
<organism evidence="6 7">
    <name type="scientific">Hyphopichia burtonii NRRL Y-1933</name>
    <dbReference type="NCBI Taxonomy" id="984485"/>
    <lineage>
        <taxon>Eukaryota</taxon>
        <taxon>Fungi</taxon>
        <taxon>Dikarya</taxon>
        <taxon>Ascomycota</taxon>
        <taxon>Saccharomycotina</taxon>
        <taxon>Pichiomycetes</taxon>
        <taxon>Debaryomycetaceae</taxon>
        <taxon>Hyphopichia</taxon>
    </lineage>
</organism>
<evidence type="ECO:0000313" key="6">
    <source>
        <dbReference type="EMBL" id="ODV67696.1"/>
    </source>
</evidence>
<dbReference type="Proteomes" id="UP000095085">
    <property type="component" value="Unassembled WGS sequence"/>
</dbReference>
<protein>
    <recommendedName>
        <fullName evidence="5">Zn(2)-C6 fungal-type domain-containing protein</fullName>
    </recommendedName>
</protein>
<dbReference type="SUPFAM" id="SSF57701">
    <property type="entry name" value="Zn2/Cys6 DNA-binding domain"/>
    <property type="match status" value="1"/>
</dbReference>
<dbReference type="PANTHER" id="PTHR46910:SF3">
    <property type="entry name" value="HALOTOLERANCE PROTEIN 9-RELATED"/>
    <property type="match status" value="1"/>
</dbReference>
<name>A0A1E4RKD1_9ASCO</name>
<evidence type="ECO:0000256" key="2">
    <source>
        <dbReference type="ARBA" id="ARBA00022723"/>
    </source>
</evidence>
<dbReference type="CDD" id="cd00067">
    <property type="entry name" value="GAL4"/>
    <property type="match status" value="1"/>
</dbReference>
<dbReference type="GO" id="GO:0000981">
    <property type="term" value="F:DNA-binding transcription factor activity, RNA polymerase II-specific"/>
    <property type="evidence" value="ECO:0007669"/>
    <property type="project" value="InterPro"/>
</dbReference>
<dbReference type="InterPro" id="IPR036864">
    <property type="entry name" value="Zn2-C6_fun-type_DNA-bd_sf"/>
</dbReference>
<dbReference type="InterPro" id="IPR001138">
    <property type="entry name" value="Zn2Cys6_DnaBD"/>
</dbReference>
<dbReference type="AlphaFoldDB" id="A0A1E4RKD1"/>
<dbReference type="PROSITE" id="PS00463">
    <property type="entry name" value="ZN2_CY6_FUNGAL_1"/>
    <property type="match status" value="1"/>
</dbReference>
<evidence type="ECO:0000259" key="5">
    <source>
        <dbReference type="PROSITE" id="PS50048"/>
    </source>
</evidence>
<gene>
    <name evidence="6" type="ORF">HYPBUDRAFT_239588</name>
</gene>
<dbReference type="CDD" id="cd12148">
    <property type="entry name" value="fungal_TF_MHR"/>
    <property type="match status" value="1"/>
</dbReference>
<proteinExistence type="predicted"/>
<dbReference type="PANTHER" id="PTHR46910">
    <property type="entry name" value="TRANSCRIPTION FACTOR PDR1"/>
    <property type="match status" value="1"/>
</dbReference>
<dbReference type="RefSeq" id="XP_020076763.1">
    <property type="nucleotide sequence ID" value="XM_020223251.1"/>
</dbReference>
<dbReference type="GO" id="GO:0005634">
    <property type="term" value="C:nucleus"/>
    <property type="evidence" value="ECO:0007669"/>
    <property type="project" value="UniProtKB-SubCell"/>
</dbReference>